<feature type="transmembrane region" description="Helical" evidence="1">
    <location>
        <begin position="426"/>
        <end position="450"/>
    </location>
</feature>
<evidence type="ECO:0000256" key="1">
    <source>
        <dbReference type="SAM" id="Phobius"/>
    </source>
</evidence>
<gene>
    <name evidence="2" type="primary">pelG</name>
    <name evidence="2" type="ORF">P4S50_03355</name>
</gene>
<feature type="transmembrane region" description="Helical" evidence="1">
    <location>
        <begin position="197"/>
        <end position="216"/>
    </location>
</feature>
<feature type="transmembrane region" description="Helical" evidence="1">
    <location>
        <begin position="279"/>
        <end position="298"/>
    </location>
</feature>
<dbReference type="RefSeq" id="WP_277733100.1">
    <property type="nucleotide sequence ID" value="NZ_CP120733.1"/>
</dbReference>
<sequence length="489" mass="57001">MAGIGFTLKKLFKEEFFTTRLKAYMYSSIVAAGPWIAAVLTVNILLFMSEYYFDDMSQKDLFMGTIVYSFVFSQIITAPWQLLITRYISDKLYVKDYDYIKSSFTGLSRLVFVITYIVGFIYYYKNQLPLYYKFMSLSLFVFISLIWIIMVYLSAIKNYSIISYAYIIGGIISIILSVIFINYSLQFKEYSIASGLLLAYLIGIIVTYSILLYSFLSTFYVSNNKEYDFLRYLSKFYSLFYIGLFYTLGLWIDDILMWYSPLGVDIYETYKYAPLYDNAVFIAYLTVIPTMVLFMVSIETEFYDKYKKYYTLSMENGTYDDIEVARKQMEKSVYKQMIYTMETQTIISLTLIVISGKIFSYLGIPIIIRDIFRIAALGALCNIFILIIILILLYFESRKFALTIASLFMLSNAIFTLYFIPKGIEFYGFGYFMGSFITLVIAIVIMVRFLKDINYYTFGKQPLFIAEEKGIFASIANNINTLSNDIENE</sequence>
<feature type="transmembrane region" description="Helical" evidence="1">
    <location>
        <begin position="236"/>
        <end position="259"/>
    </location>
</feature>
<dbReference type="EMBL" id="CP120733">
    <property type="protein sequence ID" value="WFD11126.1"/>
    <property type="molecule type" value="Genomic_DNA"/>
</dbReference>
<feature type="transmembrane region" description="Helical" evidence="1">
    <location>
        <begin position="165"/>
        <end position="185"/>
    </location>
</feature>
<protein>
    <submittedName>
        <fullName evidence="2">Exopolysaccharide Pel transporter PelG</fullName>
    </submittedName>
</protein>
<proteinExistence type="predicted"/>
<feature type="transmembrane region" description="Helical" evidence="1">
    <location>
        <begin position="374"/>
        <end position="395"/>
    </location>
</feature>
<reference evidence="2 3" key="1">
    <citation type="submission" date="2023-03" db="EMBL/GenBank/DDBJ databases">
        <title>Complete genome sequence of Tepidibacter sp. SWIR-1, isolated from a deep-sea hydrothermal vent.</title>
        <authorList>
            <person name="Li X."/>
        </authorList>
    </citation>
    <scope>NUCLEOTIDE SEQUENCE [LARGE SCALE GENOMIC DNA]</scope>
    <source>
        <strain evidence="2 3">SWIR-1</strain>
    </source>
</reference>
<organism evidence="2 3">
    <name type="scientific">Tepidibacter hydrothermalis</name>
    <dbReference type="NCBI Taxonomy" id="3036126"/>
    <lineage>
        <taxon>Bacteria</taxon>
        <taxon>Bacillati</taxon>
        <taxon>Bacillota</taxon>
        <taxon>Clostridia</taxon>
        <taxon>Peptostreptococcales</taxon>
        <taxon>Peptostreptococcaceae</taxon>
        <taxon>Tepidibacter</taxon>
    </lineage>
</organism>
<keyword evidence="1" id="KW-0472">Membrane</keyword>
<evidence type="ECO:0000313" key="2">
    <source>
        <dbReference type="EMBL" id="WFD11126.1"/>
    </source>
</evidence>
<dbReference type="Proteomes" id="UP001222800">
    <property type="component" value="Chromosome"/>
</dbReference>
<feature type="transmembrane region" description="Helical" evidence="1">
    <location>
        <begin position="130"/>
        <end position="153"/>
    </location>
</feature>
<name>A0ABY8EDV5_9FIRM</name>
<dbReference type="InterPro" id="IPR031617">
    <property type="entry name" value="PelG"/>
</dbReference>
<dbReference type="Pfam" id="PF16933">
    <property type="entry name" value="PelG"/>
    <property type="match status" value="1"/>
</dbReference>
<feature type="transmembrane region" description="Helical" evidence="1">
    <location>
        <begin position="345"/>
        <end position="368"/>
    </location>
</feature>
<keyword evidence="1" id="KW-0812">Transmembrane</keyword>
<feature type="transmembrane region" description="Helical" evidence="1">
    <location>
        <begin position="400"/>
        <end position="420"/>
    </location>
</feature>
<accession>A0ABY8EDV5</accession>
<evidence type="ECO:0000313" key="3">
    <source>
        <dbReference type="Proteomes" id="UP001222800"/>
    </source>
</evidence>
<keyword evidence="1" id="KW-1133">Transmembrane helix</keyword>
<keyword evidence="3" id="KW-1185">Reference proteome</keyword>
<feature type="transmembrane region" description="Helical" evidence="1">
    <location>
        <begin position="61"/>
        <end position="83"/>
    </location>
</feature>
<feature type="transmembrane region" description="Helical" evidence="1">
    <location>
        <begin position="23"/>
        <end position="49"/>
    </location>
</feature>
<feature type="transmembrane region" description="Helical" evidence="1">
    <location>
        <begin position="104"/>
        <end position="124"/>
    </location>
</feature>